<dbReference type="EMBL" id="CM042013">
    <property type="protein sequence ID" value="KAI3738502.1"/>
    <property type="molecule type" value="Genomic_DNA"/>
</dbReference>
<reference evidence="2" key="1">
    <citation type="journal article" date="2022" name="Mol. Ecol. Resour.">
        <title>The genomes of chicory, endive, great burdock and yacon provide insights into Asteraceae palaeo-polyploidization history and plant inulin production.</title>
        <authorList>
            <person name="Fan W."/>
            <person name="Wang S."/>
            <person name="Wang H."/>
            <person name="Wang A."/>
            <person name="Jiang F."/>
            <person name="Liu H."/>
            <person name="Zhao H."/>
            <person name="Xu D."/>
            <person name="Zhang Y."/>
        </authorList>
    </citation>
    <scope>NUCLEOTIDE SEQUENCE [LARGE SCALE GENOMIC DNA]</scope>
    <source>
        <strain evidence="2">cv. Punajuju</strain>
    </source>
</reference>
<proteinExistence type="predicted"/>
<keyword evidence="2" id="KW-1185">Reference proteome</keyword>
<accession>A0ACB9CW13</accession>
<organism evidence="1 2">
    <name type="scientific">Cichorium intybus</name>
    <name type="common">Chicory</name>
    <dbReference type="NCBI Taxonomy" id="13427"/>
    <lineage>
        <taxon>Eukaryota</taxon>
        <taxon>Viridiplantae</taxon>
        <taxon>Streptophyta</taxon>
        <taxon>Embryophyta</taxon>
        <taxon>Tracheophyta</taxon>
        <taxon>Spermatophyta</taxon>
        <taxon>Magnoliopsida</taxon>
        <taxon>eudicotyledons</taxon>
        <taxon>Gunneridae</taxon>
        <taxon>Pentapetalae</taxon>
        <taxon>asterids</taxon>
        <taxon>campanulids</taxon>
        <taxon>Asterales</taxon>
        <taxon>Asteraceae</taxon>
        <taxon>Cichorioideae</taxon>
        <taxon>Cichorieae</taxon>
        <taxon>Cichoriinae</taxon>
        <taxon>Cichorium</taxon>
    </lineage>
</organism>
<comment type="caution">
    <text evidence="1">The sequence shown here is derived from an EMBL/GenBank/DDBJ whole genome shotgun (WGS) entry which is preliminary data.</text>
</comment>
<reference evidence="1 2" key="2">
    <citation type="journal article" date="2022" name="Mol. Ecol. Resour.">
        <title>The genomes of chicory, endive, great burdock and yacon provide insights into Asteraceae paleo-polyploidization history and plant inulin production.</title>
        <authorList>
            <person name="Fan W."/>
            <person name="Wang S."/>
            <person name="Wang H."/>
            <person name="Wang A."/>
            <person name="Jiang F."/>
            <person name="Liu H."/>
            <person name="Zhao H."/>
            <person name="Xu D."/>
            <person name="Zhang Y."/>
        </authorList>
    </citation>
    <scope>NUCLEOTIDE SEQUENCE [LARGE SCALE GENOMIC DNA]</scope>
    <source>
        <strain evidence="2">cv. Punajuju</strain>
        <tissue evidence="1">Leaves</tissue>
    </source>
</reference>
<gene>
    <name evidence="1" type="ORF">L2E82_28536</name>
</gene>
<dbReference type="Proteomes" id="UP001055811">
    <property type="component" value="Linkage Group LG05"/>
</dbReference>
<protein>
    <submittedName>
        <fullName evidence="1">Uncharacterized protein</fullName>
    </submittedName>
</protein>
<name>A0ACB9CW13_CICIN</name>
<evidence type="ECO:0000313" key="1">
    <source>
        <dbReference type="EMBL" id="KAI3738502.1"/>
    </source>
</evidence>
<sequence>MSVGKLITALIIIFAFSIVVLAAELLFVLWRRRSFRLRSSPPPISSDVHHPDHISTSDSSTKELLYFLCLKAQSRVEPSEAPTQKPDGSSPGDPVIDVFKLLQVNGPSRVLCTIKEEDREDVESTSMSRVNSVEITATERVSLQACLESEVAEEIALKIEDTKTVFSSPCDSPMFFTPVGSPLRDDTGS</sequence>
<evidence type="ECO:0000313" key="2">
    <source>
        <dbReference type="Proteomes" id="UP001055811"/>
    </source>
</evidence>